<name>A0A8B8M2A8_ABRPR</name>
<dbReference type="InterPro" id="IPR041588">
    <property type="entry name" value="Integrase_H2C2"/>
</dbReference>
<dbReference type="InterPro" id="IPR036397">
    <property type="entry name" value="RNaseH_sf"/>
</dbReference>
<proteinExistence type="predicted"/>
<dbReference type="Pfam" id="PF17921">
    <property type="entry name" value="Integrase_H2C2"/>
    <property type="match status" value="1"/>
</dbReference>
<evidence type="ECO:0000259" key="1">
    <source>
        <dbReference type="Pfam" id="PF17921"/>
    </source>
</evidence>
<dbReference type="InterPro" id="IPR012337">
    <property type="entry name" value="RNaseH-like_sf"/>
</dbReference>
<dbReference type="KEGG" id="aprc:113870420"/>
<dbReference type="SUPFAM" id="SSF53098">
    <property type="entry name" value="Ribonuclease H-like"/>
    <property type="match status" value="1"/>
</dbReference>
<organism evidence="2 3">
    <name type="scientific">Abrus precatorius</name>
    <name type="common">Indian licorice</name>
    <name type="synonym">Glycine abrus</name>
    <dbReference type="NCBI Taxonomy" id="3816"/>
    <lineage>
        <taxon>Eukaryota</taxon>
        <taxon>Viridiplantae</taxon>
        <taxon>Streptophyta</taxon>
        <taxon>Embryophyta</taxon>
        <taxon>Tracheophyta</taxon>
        <taxon>Spermatophyta</taxon>
        <taxon>Magnoliopsida</taxon>
        <taxon>eudicotyledons</taxon>
        <taxon>Gunneridae</taxon>
        <taxon>Pentapetalae</taxon>
        <taxon>rosids</taxon>
        <taxon>fabids</taxon>
        <taxon>Fabales</taxon>
        <taxon>Fabaceae</taxon>
        <taxon>Papilionoideae</taxon>
        <taxon>50 kb inversion clade</taxon>
        <taxon>NPAAA clade</taxon>
        <taxon>indigoferoid/millettioid clade</taxon>
        <taxon>Abreae</taxon>
        <taxon>Abrus</taxon>
    </lineage>
</organism>
<reference evidence="2" key="1">
    <citation type="journal article" date="2019" name="Toxins">
        <title>Detection of Abrin-Like and Prepropulchellin-Like Toxin Genes and Transcripts Using Whole Genome Sequencing and Full-Length Transcript Sequencing of Abrus precatorius.</title>
        <authorList>
            <person name="Hovde B.T."/>
            <person name="Daligault H.E."/>
            <person name="Hanschen E.R."/>
            <person name="Kunde Y.A."/>
            <person name="Johnson M.B."/>
            <person name="Starkenburg S.R."/>
            <person name="Johnson S.L."/>
        </authorList>
    </citation>
    <scope>NUCLEOTIDE SEQUENCE [LARGE SCALE GENOMIC DNA]</scope>
</reference>
<evidence type="ECO:0000313" key="2">
    <source>
        <dbReference type="Proteomes" id="UP000694853"/>
    </source>
</evidence>
<dbReference type="OrthoDB" id="1934939at2759"/>
<dbReference type="Proteomes" id="UP000694853">
    <property type="component" value="Unplaced"/>
</dbReference>
<dbReference type="Gene3D" id="3.30.420.10">
    <property type="entry name" value="Ribonuclease H-like superfamily/Ribonuclease H"/>
    <property type="match status" value="1"/>
</dbReference>
<dbReference type="RefSeq" id="XP_027362811.1">
    <property type="nucleotide sequence ID" value="XM_027507010.1"/>
</dbReference>
<gene>
    <name evidence="3" type="primary">LOC113870420</name>
</gene>
<dbReference type="AlphaFoldDB" id="A0A8B8M2A8"/>
<dbReference type="GeneID" id="113870420"/>
<dbReference type="GO" id="GO:0003676">
    <property type="term" value="F:nucleic acid binding"/>
    <property type="evidence" value="ECO:0007669"/>
    <property type="project" value="InterPro"/>
</dbReference>
<dbReference type="Gene3D" id="1.10.340.70">
    <property type="match status" value="1"/>
</dbReference>
<reference evidence="3" key="2">
    <citation type="submission" date="2025-08" db="UniProtKB">
        <authorList>
            <consortium name="RefSeq"/>
        </authorList>
    </citation>
    <scope>IDENTIFICATION</scope>
    <source>
        <tissue evidence="3">Young leaves</tissue>
    </source>
</reference>
<accession>A0A8B8M2A8</accession>
<sequence>MTSIVQYLTNSTLPKDPVSAKKIRIHATKYLLLGKDLYRRGISTPMLKCLDDDQASYVMREIHEGIYGTHSSGRTMAAKILRVGYYWPTLAQDCHVFIKKCIPCQQHGPHLHQHADTLRLISSLWPFAIWGMVLLDPFPLAKGQCLHIKHKVTSVEHPQTNGQAEAVNKVILHELKRRLSSAKGEWAEKLPEILWAYRCTP</sequence>
<protein>
    <submittedName>
        <fullName evidence="3">Uncharacterized protein LOC113870420</fullName>
    </submittedName>
</protein>
<evidence type="ECO:0000313" key="3">
    <source>
        <dbReference type="RefSeq" id="XP_027362811.1"/>
    </source>
</evidence>
<feature type="domain" description="Integrase zinc-binding" evidence="1">
    <location>
        <begin position="55"/>
        <end position="109"/>
    </location>
</feature>
<dbReference type="PANTHER" id="PTHR48475:SF2">
    <property type="entry name" value="RIBONUCLEASE H"/>
    <property type="match status" value="1"/>
</dbReference>
<keyword evidence="2" id="KW-1185">Reference proteome</keyword>
<dbReference type="PANTHER" id="PTHR48475">
    <property type="entry name" value="RIBONUCLEASE H"/>
    <property type="match status" value="1"/>
</dbReference>